<dbReference type="OrthoDB" id="274356at2"/>
<dbReference type="RefSeq" id="WP_146412006.1">
    <property type="nucleotide sequence ID" value="NZ_SJPZ01000001.1"/>
</dbReference>
<comment type="caution">
    <text evidence="1">The sequence shown here is derived from an EMBL/GenBank/DDBJ whole genome shotgun (WGS) entry which is preliminary data.</text>
</comment>
<evidence type="ECO:0000313" key="2">
    <source>
        <dbReference type="Proteomes" id="UP000316476"/>
    </source>
</evidence>
<accession>A0A5C6FRJ1</accession>
<sequence>MLHFIRQIRQRWDDWCGDREMELSIRRHLTEHGYFGTTAKLRSVRLIAVQRPGWQQIFRFEATARVNPESVQFRQTAADDPTDAEAIYHDLFGLVREDLRAKISDTRVFNDSGERAELFRRWSDGMIRLRGAHGLADG</sequence>
<dbReference type="Proteomes" id="UP000316476">
    <property type="component" value="Unassembled WGS sequence"/>
</dbReference>
<evidence type="ECO:0000313" key="1">
    <source>
        <dbReference type="EMBL" id="TWU65707.1"/>
    </source>
</evidence>
<proteinExistence type="predicted"/>
<name>A0A5C6FRJ1_9PLAN</name>
<reference evidence="1 2" key="1">
    <citation type="submission" date="2019-02" db="EMBL/GenBank/DDBJ databases">
        <title>Deep-cultivation of Planctomycetes and their phenomic and genomic characterization uncovers novel biology.</title>
        <authorList>
            <person name="Wiegand S."/>
            <person name="Jogler M."/>
            <person name="Boedeker C."/>
            <person name="Pinto D."/>
            <person name="Vollmers J."/>
            <person name="Rivas-Marin E."/>
            <person name="Kohn T."/>
            <person name="Peeters S.H."/>
            <person name="Heuer A."/>
            <person name="Rast P."/>
            <person name="Oberbeckmann S."/>
            <person name="Bunk B."/>
            <person name="Jeske O."/>
            <person name="Meyerdierks A."/>
            <person name="Storesund J.E."/>
            <person name="Kallscheuer N."/>
            <person name="Luecker S."/>
            <person name="Lage O.M."/>
            <person name="Pohl T."/>
            <person name="Merkel B.J."/>
            <person name="Hornburger P."/>
            <person name="Mueller R.-W."/>
            <person name="Bruemmer F."/>
            <person name="Labrenz M."/>
            <person name="Spormann A.M."/>
            <person name="Op Den Camp H."/>
            <person name="Overmann J."/>
            <person name="Amann R."/>
            <person name="Jetten M.S.M."/>
            <person name="Mascher T."/>
            <person name="Medema M.H."/>
            <person name="Devos D.P."/>
            <person name="Kaster A.-K."/>
            <person name="Ovreas L."/>
            <person name="Rohde M."/>
            <person name="Galperin M.Y."/>
            <person name="Jogler C."/>
        </authorList>
    </citation>
    <scope>NUCLEOTIDE SEQUENCE [LARGE SCALE GENOMIC DNA]</scope>
    <source>
        <strain evidence="1 2">V7</strain>
    </source>
</reference>
<protein>
    <submittedName>
        <fullName evidence="1">Uncharacterized protein</fullName>
    </submittedName>
</protein>
<gene>
    <name evidence="1" type="ORF">V7x_12560</name>
</gene>
<dbReference type="EMBL" id="SJPZ01000001">
    <property type="protein sequence ID" value="TWU65707.1"/>
    <property type="molecule type" value="Genomic_DNA"/>
</dbReference>
<dbReference type="AlphaFoldDB" id="A0A5C6FRJ1"/>
<organism evidence="1 2">
    <name type="scientific">Crateriforma conspicua</name>
    <dbReference type="NCBI Taxonomy" id="2527996"/>
    <lineage>
        <taxon>Bacteria</taxon>
        <taxon>Pseudomonadati</taxon>
        <taxon>Planctomycetota</taxon>
        <taxon>Planctomycetia</taxon>
        <taxon>Planctomycetales</taxon>
        <taxon>Planctomycetaceae</taxon>
        <taxon>Crateriforma</taxon>
    </lineage>
</organism>